<sequence>MDGYGIPGYPLRMEKLSPGSDPAAYYGMRVRADGNVPMHWHNFFEFDFIDDGHCRQVLNGAGTECGKGALTVLCSSDFHAYRIDPEKGEFMSTYSFHFDGHFPDSETLRLLGSLSGKQIDCSGDGTFSAVKDEFVMLFSETGNNRPERDAMVRNIIARITLLAFRACGSGTAKMPPVYPEIGYIEAHFREQITESQVADHIGFSAAWFSKLFSRRYGINFQEYLLNRRLKHAYGLITGTDAPITGICFESGFNSHSYFCRRFRKRYGVSPKELRQSTRPDNS</sequence>
<dbReference type="SUPFAM" id="SSF51215">
    <property type="entry name" value="Regulatory protein AraC"/>
    <property type="match status" value="1"/>
</dbReference>
<dbReference type="Pfam" id="PF12833">
    <property type="entry name" value="HTH_18"/>
    <property type="match status" value="1"/>
</dbReference>
<dbReference type="SMART" id="SM00342">
    <property type="entry name" value="HTH_ARAC"/>
    <property type="match status" value="1"/>
</dbReference>
<dbReference type="SUPFAM" id="SSF46689">
    <property type="entry name" value="Homeodomain-like"/>
    <property type="match status" value="2"/>
</dbReference>
<keyword evidence="3" id="KW-0804">Transcription</keyword>
<dbReference type="Gene3D" id="1.10.10.60">
    <property type="entry name" value="Homeodomain-like"/>
    <property type="match status" value="2"/>
</dbReference>
<dbReference type="AlphaFoldDB" id="A0AAE3FGW9"/>
<dbReference type="GO" id="GO:0003700">
    <property type="term" value="F:DNA-binding transcription factor activity"/>
    <property type="evidence" value="ECO:0007669"/>
    <property type="project" value="InterPro"/>
</dbReference>
<keyword evidence="2" id="KW-0238">DNA-binding</keyword>
<keyword evidence="1" id="KW-0805">Transcription regulation</keyword>
<dbReference type="PROSITE" id="PS01124">
    <property type="entry name" value="HTH_ARAC_FAMILY_2"/>
    <property type="match status" value="1"/>
</dbReference>
<feature type="domain" description="HTH araC/xylS-type" evidence="4">
    <location>
        <begin position="178"/>
        <end position="276"/>
    </location>
</feature>
<evidence type="ECO:0000259" key="4">
    <source>
        <dbReference type="PROSITE" id="PS01124"/>
    </source>
</evidence>
<dbReference type="Pfam" id="PF02311">
    <property type="entry name" value="AraC_binding"/>
    <property type="match status" value="1"/>
</dbReference>
<evidence type="ECO:0000256" key="2">
    <source>
        <dbReference type="ARBA" id="ARBA00023125"/>
    </source>
</evidence>
<evidence type="ECO:0000256" key="3">
    <source>
        <dbReference type="ARBA" id="ARBA00023163"/>
    </source>
</evidence>
<name>A0AAE3FGW9_9BACT</name>
<dbReference type="PRINTS" id="PR00032">
    <property type="entry name" value="HTHARAC"/>
</dbReference>
<reference evidence="5 6" key="1">
    <citation type="submission" date="2022-03" db="EMBL/GenBank/DDBJ databases">
        <title>Metagenome-assembled genomes from swine fecal metagenomes.</title>
        <authorList>
            <person name="Holman D.B."/>
            <person name="Kommadath A."/>
        </authorList>
    </citation>
    <scope>NUCLEOTIDE SEQUENCE [LARGE SCALE GENOMIC DNA]</scope>
    <source>
        <strain evidence="5">SUG147</strain>
    </source>
</reference>
<dbReference type="GO" id="GO:0043565">
    <property type="term" value="F:sequence-specific DNA binding"/>
    <property type="evidence" value="ECO:0007669"/>
    <property type="project" value="InterPro"/>
</dbReference>
<evidence type="ECO:0000313" key="5">
    <source>
        <dbReference type="EMBL" id="MCI5755787.1"/>
    </source>
</evidence>
<evidence type="ECO:0000256" key="1">
    <source>
        <dbReference type="ARBA" id="ARBA00023015"/>
    </source>
</evidence>
<dbReference type="PANTHER" id="PTHR43280">
    <property type="entry name" value="ARAC-FAMILY TRANSCRIPTIONAL REGULATOR"/>
    <property type="match status" value="1"/>
</dbReference>
<dbReference type="InterPro" id="IPR020449">
    <property type="entry name" value="Tscrpt_reg_AraC-type_HTH"/>
</dbReference>
<dbReference type="InterPro" id="IPR003313">
    <property type="entry name" value="AraC-bd"/>
</dbReference>
<dbReference type="InterPro" id="IPR018060">
    <property type="entry name" value="HTH_AraC"/>
</dbReference>
<accession>A0AAE3FGW9</accession>
<dbReference type="Proteomes" id="UP001139365">
    <property type="component" value="Unassembled WGS sequence"/>
</dbReference>
<protein>
    <submittedName>
        <fullName evidence="5">AraC family transcriptional regulator</fullName>
    </submittedName>
</protein>
<organism evidence="5 6">
    <name type="scientific">Candidatus Colimorpha enterica</name>
    <dbReference type="NCBI Taxonomy" id="3083063"/>
    <lineage>
        <taxon>Bacteria</taxon>
        <taxon>Pseudomonadati</taxon>
        <taxon>Bacteroidota</taxon>
        <taxon>Bacteroidia</taxon>
        <taxon>Bacteroidales</taxon>
        <taxon>Candidatus Colimorpha</taxon>
    </lineage>
</organism>
<dbReference type="PANTHER" id="PTHR43280:SF2">
    <property type="entry name" value="HTH-TYPE TRANSCRIPTIONAL REGULATOR EXSA"/>
    <property type="match status" value="1"/>
</dbReference>
<proteinExistence type="predicted"/>
<evidence type="ECO:0000313" key="6">
    <source>
        <dbReference type="Proteomes" id="UP001139365"/>
    </source>
</evidence>
<dbReference type="InterPro" id="IPR037923">
    <property type="entry name" value="HTH-like"/>
</dbReference>
<comment type="caution">
    <text evidence="5">The sequence shown here is derived from an EMBL/GenBank/DDBJ whole genome shotgun (WGS) entry which is preliminary data.</text>
</comment>
<gene>
    <name evidence="5" type="ORF">MR241_05780</name>
</gene>
<dbReference type="InterPro" id="IPR009057">
    <property type="entry name" value="Homeodomain-like_sf"/>
</dbReference>
<dbReference type="EMBL" id="JALEMU010000092">
    <property type="protein sequence ID" value="MCI5755787.1"/>
    <property type="molecule type" value="Genomic_DNA"/>
</dbReference>